<feature type="binding site" evidence="10">
    <location>
        <position position="97"/>
    </location>
    <ligand>
        <name>ATP</name>
        <dbReference type="ChEBI" id="CHEBI:30616"/>
    </ligand>
</feature>
<protein>
    <recommendedName>
        <fullName evidence="1">non-specific serine/threonine protein kinase</fullName>
        <ecNumber evidence="1">2.7.11.1</ecNumber>
    </recommendedName>
</protein>
<evidence type="ECO:0000256" key="7">
    <source>
        <dbReference type="ARBA" id="ARBA00022840"/>
    </source>
</evidence>
<keyword evidence="3" id="KW-0808">Transferase</keyword>
<dbReference type="FunFam" id="3.30.200.20:FF:000035">
    <property type="entry name" value="Serine/threonine protein kinase Stk1"/>
    <property type="match status" value="1"/>
</dbReference>
<dbReference type="CDD" id="cd14014">
    <property type="entry name" value="STKc_PknB_like"/>
    <property type="match status" value="1"/>
</dbReference>
<evidence type="ECO:0000256" key="11">
    <source>
        <dbReference type="SAM" id="MobiDB-lite"/>
    </source>
</evidence>
<dbReference type="PROSITE" id="PS50011">
    <property type="entry name" value="PROTEIN_KINASE_DOM"/>
    <property type="match status" value="1"/>
</dbReference>
<dbReference type="InterPro" id="IPR005543">
    <property type="entry name" value="PASTA_dom"/>
</dbReference>
<organism evidence="15 16">
    <name type="scientific">Jiangella asiatica</name>
    <dbReference type="NCBI Taxonomy" id="2530372"/>
    <lineage>
        <taxon>Bacteria</taxon>
        <taxon>Bacillati</taxon>
        <taxon>Actinomycetota</taxon>
        <taxon>Actinomycetes</taxon>
        <taxon>Jiangellales</taxon>
        <taxon>Jiangellaceae</taxon>
        <taxon>Jiangella</taxon>
    </lineage>
</organism>
<dbReference type="OrthoDB" id="9762169at2"/>
<dbReference type="Gene3D" id="3.30.200.20">
    <property type="entry name" value="Phosphorylase Kinase, domain 1"/>
    <property type="match status" value="1"/>
</dbReference>
<dbReference type="SUPFAM" id="SSF56112">
    <property type="entry name" value="Protein kinase-like (PK-like)"/>
    <property type="match status" value="1"/>
</dbReference>
<name>A0A4R5CSG2_9ACTN</name>
<keyword evidence="12" id="KW-0472">Membrane</keyword>
<dbReference type="InterPro" id="IPR008266">
    <property type="entry name" value="Tyr_kinase_AS"/>
</dbReference>
<reference evidence="15 16" key="1">
    <citation type="submission" date="2019-03" db="EMBL/GenBank/DDBJ databases">
        <title>Draft genome sequences of novel Actinobacteria.</title>
        <authorList>
            <person name="Sahin N."/>
            <person name="Ay H."/>
            <person name="Saygin H."/>
        </authorList>
    </citation>
    <scope>NUCLEOTIDE SEQUENCE [LARGE SCALE GENOMIC DNA]</scope>
    <source>
        <strain evidence="15 16">5K138</strain>
    </source>
</reference>
<feature type="compositionally biased region" description="Pro residues" evidence="11">
    <location>
        <begin position="640"/>
        <end position="669"/>
    </location>
</feature>
<dbReference type="Pfam" id="PF00069">
    <property type="entry name" value="Pkinase"/>
    <property type="match status" value="1"/>
</dbReference>
<dbReference type="PANTHER" id="PTHR43289:SF6">
    <property type="entry name" value="SERINE_THREONINE-PROTEIN KINASE NEKL-3"/>
    <property type="match status" value="1"/>
</dbReference>
<dbReference type="GO" id="GO:0045717">
    <property type="term" value="P:negative regulation of fatty acid biosynthetic process"/>
    <property type="evidence" value="ECO:0007669"/>
    <property type="project" value="UniProtKB-ARBA"/>
</dbReference>
<dbReference type="NCBIfam" id="NF033483">
    <property type="entry name" value="PknB_PASTA_kin"/>
    <property type="match status" value="1"/>
</dbReference>
<proteinExistence type="predicted"/>
<evidence type="ECO:0000256" key="8">
    <source>
        <dbReference type="ARBA" id="ARBA00047899"/>
    </source>
</evidence>
<dbReference type="CDD" id="cd06577">
    <property type="entry name" value="PASTA_pknB"/>
    <property type="match status" value="2"/>
</dbReference>
<keyword evidence="12" id="KW-1133">Transmembrane helix</keyword>
<evidence type="ECO:0000256" key="1">
    <source>
        <dbReference type="ARBA" id="ARBA00012513"/>
    </source>
</evidence>
<evidence type="ECO:0000256" key="9">
    <source>
        <dbReference type="ARBA" id="ARBA00048679"/>
    </source>
</evidence>
<dbReference type="Proteomes" id="UP000294739">
    <property type="component" value="Unassembled WGS sequence"/>
</dbReference>
<accession>A0A4R5CSG2</accession>
<gene>
    <name evidence="15" type="primary">pknB</name>
    <name evidence="15" type="ORF">E1269_22715</name>
</gene>
<dbReference type="InterPro" id="IPR000719">
    <property type="entry name" value="Prot_kinase_dom"/>
</dbReference>
<dbReference type="PROSITE" id="PS00109">
    <property type="entry name" value="PROTEIN_KINASE_TYR"/>
    <property type="match status" value="1"/>
</dbReference>
<dbReference type="AlphaFoldDB" id="A0A4R5CSG2"/>
<evidence type="ECO:0000256" key="4">
    <source>
        <dbReference type="ARBA" id="ARBA00022737"/>
    </source>
</evidence>
<dbReference type="EMBL" id="SMKZ01000039">
    <property type="protein sequence ID" value="TDE01821.1"/>
    <property type="molecule type" value="Genomic_DNA"/>
</dbReference>
<keyword evidence="4" id="KW-0677">Repeat</keyword>
<dbReference type="InterPro" id="IPR017441">
    <property type="entry name" value="Protein_kinase_ATP_BS"/>
</dbReference>
<dbReference type="Gene3D" id="1.10.510.10">
    <property type="entry name" value="Transferase(Phosphotransferase) domain 1"/>
    <property type="match status" value="1"/>
</dbReference>
<keyword evidence="16" id="KW-1185">Reference proteome</keyword>
<dbReference type="SMART" id="SM00740">
    <property type="entry name" value="PASTA"/>
    <property type="match status" value="3"/>
</dbReference>
<evidence type="ECO:0000256" key="10">
    <source>
        <dbReference type="PROSITE-ProRule" id="PRU10141"/>
    </source>
</evidence>
<dbReference type="InterPro" id="IPR011009">
    <property type="entry name" value="Kinase-like_dom_sf"/>
</dbReference>
<keyword evidence="5 10" id="KW-0547">Nucleotide-binding</keyword>
<evidence type="ECO:0000313" key="16">
    <source>
        <dbReference type="Proteomes" id="UP000294739"/>
    </source>
</evidence>
<feature type="domain" description="PASTA" evidence="14">
    <location>
        <begin position="425"/>
        <end position="495"/>
    </location>
</feature>
<dbReference type="InParanoid" id="A0A4R5CSG2"/>
<evidence type="ECO:0000256" key="6">
    <source>
        <dbReference type="ARBA" id="ARBA00022777"/>
    </source>
</evidence>
<dbReference type="EC" id="2.7.11.1" evidence="1"/>
<dbReference type="FunFam" id="1.10.510.10:FF:000021">
    <property type="entry name" value="Serine/threonine protein kinase"/>
    <property type="match status" value="1"/>
</dbReference>
<dbReference type="Pfam" id="PF03793">
    <property type="entry name" value="PASTA"/>
    <property type="match status" value="3"/>
</dbReference>
<evidence type="ECO:0000259" key="13">
    <source>
        <dbReference type="PROSITE" id="PS50011"/>
    </source>
</evidence>
<evidence type="ECO:0000256" key="3">
    <source>
        <dbReference type="ARBA" id="ARBA00022679"/>
    </source>
</evidence>
<feature type="domain" description="PASTA" evidence="14">
    <location>
        <begin position="566"/>
        <end position="629"/>
    </location>
</feature>
<dbReference type="GO" id="GO:0005524">
    <property type="term" value="F:ATP binding"/>
    <property type="evidence" value="ECO:0007669"/>
    <property type="project" value="UniProtKB-UniRule"/>
</dbReference>
<evidence type="ECO:0000259" key="14">
    <source>
        <dbReference type="PROSITE" id="PS51178"/>
    </source>
</evidence>
<evidence type="ECO:0000256" key="12">
    <source>
        <dbReference type="SAM" id="Phobius"/>
    </source>
</evidence>
<dbReference type="PROSITE" id="PS00107">
    <property type="entry name" value="PROTEIN_KINASE_ATP"/>
    <property type="match status" value="1"/>
</dbReference>
<keyword evidence="12" id="KW-0812">Transmembrane</keyword>
<comment type="caution">
    <text evidence="15">The sequence shown here is derived from an EMBL/GenBank/DDBJ whole genome shotgun (WGS) entry which is preliminary data.</text>
</comment>
<feature type="domain" description="PASTA" evidence="14">
    <location>
        <begin position="499"/>
        <end position="565"/>
    </location>
</feature>
<feature type="domain" description="Protein kinase" evidence="13">
    <location>
        <begin position="68"/>
        <end position="333"/>
    </location>
</feature>
<evidence type="ECO:0000256" key="5">
    <source>
        <dbReference type="ARBA" id="ARBA00022741"/>
    </source>
</evidence>
<keyword evidence="7 10" id="KW-0067">ATP-binding</keyword>
<dbReference type="PROSITE" id="PS51178">
    <property type="entry name" value="PASTA"/>
    <property type="match status" value="3"/>
</dbReference>
<keyword evidence="6 15" id="KW-0418">Kinase</keyword>
<dbReference type="PANTHER" id="PTHR43289">
    <property type="entry name" value="MITOGEN-ACTIVATED PROTEIN KINASE KINASE KINASE 20-RELATED"/>
    <property type="match status" value="1"/>
</dbReference>
<keyword evidence="2" id="KW-0723">Serine/threonine-protein kinase</keyword>
<dbReference type="Gene3D" id="3.30.10.20">
    <property type="match status" value="3"/>
</dbReference>
<dbReference type="GO" id="GO:0004674">
    <property type="term" value="F:protein serine/threonine kinase activity"/>
    <property type="evidence" value="ECO:0007669"/>
    <property type="project" value="UniProtKB-KW"/>
</dbReference>
<sequence>MCQRRRPQRWHELAAGGALVQPLCRVRDHGPRHRERLRAGQQGVTRVTVDDLARRPAVPRGTVLGGRYELGEQLGAGGFATVYAGRDTRLGRPVAIKVLRPDLAADAGAQAEFQVEAAAAAMLTHPGIVVVHDVGADDVVGEAGAAPLAWIAMERVRGRTLREVMADGPADLRTALHVTGEVLAALEHAHRHGIVHRDISPGNVMITDDGTVKVLDFGLAVAPATAPDDARADVVRGSVAYVSPEQAQGLPADHRSDLYSTGCLLFALVTGAPPYLAATVGEVATMHVTAPVPAASQRRPEVPAAVDALLASALAKEPSARPASAAAMRAEVRQVADGLGADDGRTTVIPRVSTTTAFVPVPEARRVAERRRYEPPRIVPAQPLVEPWAPPPSGAERSGAWSVTLVLTALAGVVALVLWLLAGRGEEPLATVTVPDVTGQTAQAARQTLDAAGMRDGSIRTEPHDSVPAGQVIRTDPAAGRSVPADTAVLLLVSGGPEAAPVVAVPQLEGATLAEARDLLDRTGLVLGELRRRDSARPADTVLVSGPAVGASVQPGAVVTLTLASGNQVVPAVVGQDVGVARAGIQDAGFQVAETPAESDEPAGTVLAVQPAAGASLRLGSTVTLVVATGASPTADPGGEPDPSPSTPEPTGPSPTPTPTGPSIAPPETNPSEPTDWSDVGDPSAPPGGDLT</sequence>
<feature type="region of interest" description="Disordered" evidence="11">
    <location>
        <begin position="630"/>
        <end position="692"/>
    </location>
</feature>
<evidence type="ECO:0000313" key="15">
    <source>
        <dbReference type="EMBL" id="TDE01821.1"/>
    </source>
</evidence>
<comment type="catalytic activity">
    <reaction evidence="9">
        <text>L-seryl-[protein] + ATP = O-phospho-L-seryl-[protein] + ADP + H(+)</text>
        <dbReference type="Rhea" id="RHEA:17989"/>
        <dbReference type="Rhea" id="RHEA-COMP:9863"/>
        <dbReference type="Rhea" id="RHEA-COMP:11604"/>
        <dbReference type="ChEBI" id="CHEBI:15378"/>
        <dbReference type="ChEBI" id="CHEBI:29999"/>
        <dbReference type="ChEBI" id="CHEBI:30616"/>
        <dbReference type="ChEBI" id="CHEBI:83421"/>
        <dbReference type="ChEBI" id="CHEBI:456216"/>
        <dbReference type="EC" id="2.7.11.1"/>
    </reaction>
</comment>
<evidence type="ECO:0000256" key="2">
    <source>
        <dbReference type="ARBA" id="ARBA00022527"/>
    </source>
</evidence>
<comment type="catalytic activity">
    <reaction evidence="8">
        <text>L-threonyl-[protein] + ATP = O-phospho-L-threonyl-[protein] + ADP + H(+)</text>
        <dbReference type="Rhea" id="RHEA:46608"/>
        <dbReference type="Rhea" id="RHEA-COMP:11060"/>
        <dbReference type="Rhea" id="RHEA-COMP:11605"/>
        <dbReference type="ChEBI" id="CHEBI:15378"/>
        <dbReference type="ChEBI" id="CHEBI:30013"/>
        <dbReference type="ChEBI" id="CHEBI:30616"/>
        <dbReference type="ChEBI" id="CHEBI:61977"/>
        <dbReference type="ChEBI" id="CHEBI:456216"/>
        <dbReference type="EC" id="2.7.11.1"/>
    </reaction>
</comment>
<feature type="transmembrane region" description="Helical" evidence="12">
    <location>
        <begin position="400"/>
        <end position="421"/>
    </location>
</feature>